<evidence type="ECO:0000256" key="1">
    <source>
        <dbReference type="SAM" id="Phobius"/>
    </source>
</evidence>
<dbReference type="EMBL" id="JADJUC010000013">
    <property type="protein sequence ID" value="MBK8524699.1"/>
    <property type="molecule type" value="Genomic_DNA"/>
</dbReference>
<evidence type="ECO:0000313" key="2">
    <source>
        <dbReference type="EMBL" id="MBK8524699.1"/>
    </source>
</evidence>
<dbReference type="AlphaFoldDB" id="A0A9D7PTD4"/>
<proteinExistence type="predicted"/>
<protein>
    <submittedName>
        <fullName evidence="2">Uncharacterized protein</fullName>
    </submittedName>
</protein>
<sequence length="119" mass="13013">MPQAARHLLCTLGVKMTVLSVVAYALMIGGLATAVVSLDRYSMFMTRLRLVEPRKIGDLTFDDTDGYSKQNMLVGQYFWRKEYLNSSDPTLRALGDSVRQTQLIAIAATAAGIAVKAIA</sequence>
<dbReference type="Proteomes" id="UP000886689">
    <property type="component" value="Unassembled WGS sequence"/>
</dbReference>
<name>A0A9D7PTD4_9PROT</name>
<keyword evidence="1" id="KW-0472">Membrane</keyword>
<keyword evidence="1" id="KW-0812">Transmembrane</keyword>
<gene>
    <name evidence="2" type="ORF">IPL58_11755</name>
</gene>
<reference evidence="2" key="1">
    <citation type="submission" date="2020-10" db="EMBL/GenBank/DDBJ databases">
        <title>Connecting structure to function with the recovery of over 1000 high-quality activated sludge metagenome-assembled genomes encoding full-length rRNA genes using long-read sequencing.</title>
        <authorList>
            <person name="Singleton C.M."/>
            <person name="Petriglieri F."/>
            <person name="Kristensen J.M."/>
            <person name="Kirkegaard R.H."/>
            <person name="Michaelsen T.Y."/>
            <person name="Andersen M.H."/>
            <person name="Karst S.M."/>
            <person name="Dueholm M.S."/>
            <person name="Nielsen P.H."/>
            <person name="Albertsen M."/>
        </authorList>
    </citation>
    <scope>NUCLEOTIDE SEQUENCE</scope>
    <source>
        <strain evidence="2">Hirt_18-Q3-R61-65_BATAC.395</strain>
    </source>
</reference>
<evidence type="ECO:0000313" key="3">
    <source>
        <dbReference type="Proteomes" id="UP000886689"/>
    </source>
</evidence>
<organism evidence="2 3">
    <name type="scientific">Candidatus Proximibacter danicus</name>
    <dbReference type="NCBI Taxonomy" id="2954365"/>
    <lineage>
        <taxon>Bacteria</taxon>
        <taxon>Pseudomonadati</taxon>
        <taxon>Pseudomonadota</taxon>
        <taxon>Betaproteobacteria</taxon>
        <taxon>Candidatus Proximibacter</taxon>
    </lineage>
</organism>
<feature type="transmembrane region" description="Helical" evidence="1">
    <location>
        <begin position="16"/>
        <end position="38"/>
    </location>
</feature>
<keyword evidence="1" id="KW-1133">Transmembrane helix</keyword>
<accession>A0A9D7PTD4</accession>
<comment type="caution">
    <text evidence="2">The sequence shown here is derived from an EMBL/GenBank/DDBJ whole genome shotgun (WGS) entry which is preliminary data.</text>
</comment>